<sequence length="120" mass="14216">MSNISTQSKAFVGCFRESHGLPKDLHEEKHPPKPWKNPVTFPLRHWMFEELSLFVPFSCLGNCPPHIFLKEEKDDLFKRLGAVLTDGKSPHDYYLILALIEKRRNWNGLSWKRWLIESRR</sequence>
<organism evidence="1">
    <name type="scientific">Compsopogon caeruleus</name>
    <dbReference type="NCBI Taxonomy" id="31354"/>
    <lineage>
        <taxon>Eukaryota</taxon>
        <taxon>Rhodophyta</taxon>
        <taxon>Compsopogonophyceae</taxon>
        <taxon>Compsopogonales</taxon>
        <taxon>Compsopogonaceae</taxon>
        <taxon>Compsopogon</taxon>
    </lineage>
</organism>
<gene>
    <name evidence="1" type="ORF">CCAE0312_LOCUS10040</name>
</gene>
<dbReference type="EMBL" id="HBGH01018036">
    <property type="protein sequence ID" value="CAD9237941.1"/>
    <property type="molecule type" value="Transcribed_RNA"/>
</dbReference>
<evidence type="ECO:0000313" key="1">
    <source>
        <dbReference type="EMBL" id="CAD9237941.1"/>
    </source>
</evidence>
<reference evidence="1" key="1">
    <citation type="submission" date="2021-01" db="EMBL/GenBank/DDBJ databases">
        <authorList>
            <person name="Corre E."/>
            <person name="Pelletier E."/>
            <person name="Niang G."/>
            <person name="Scheremetjew M."/>
            <person name="Finn R."/>
            <person name="Kale V."/>
            <person name="Holt S."/>
            <person name="Cochrane G."/>
            <person name="Meng A."/>
            <person name="Brown T."/>
            <person name="Cohen L."/>
        </authorList>
    </citation>
    <scope>NUCLEOTIDE SEQUENCE</scope>
    <source>
        <strain evidence="1">SAG 36.94</strain>
    </source>
</reference>
<proteinExistence type="predicted"/>
<protein>
    <submittedName>
        <fullName evidence="1">Uncharacterized protein</fullName>
    </submittedName>
</protein>
<name>A0A7S1TIX7_9RHOD</name>
<dbReference type="AlphaFoldDB" id="A0A7S1TIX7"/>
<accession>A0A7S1TIX7</accession>